<dbReference type="Proteomes" id="UP000255505">
    <property type="component" value="Chromosome I"/>
</dbReference>
<organism evidence="2 3">
    <name type="scientific">Cupriavidus taiwanensis</name>
    <dbReference type="NCBI Taxonomy" id="164546"/>
    <lineage>
        <taxon>Bacteria</taxon>
        <taxon>Pseudomonadati</taxon>
        <taxon>Pseudomonadota</taxon>
        <taxon>Betaproteobacteria</taxon>
        <taxon>Burkholderiales</taxon>
        <taxon>Burkholderiaceae</taxon>
        <taxon>Cupriavidus</taxon>
    </lineage>
</organism>
<dbReference type="EMBL" id="LT991976">
    <property type="protein sequence ID" value="SPK71283.1"/>
    <property type="molecule type" value="Genomic_DNA"/>
</dbReference>
<dbReference type="AlphaFoldDB" id="A0A375I8Z6"/>
<feature type="region of interest" description="Disordered" evidence="1">
    <location>
        <begin position="93"/>
        <end position="115"/>
    </location>
</feature>
<name>A0A375I8Z6_9BURK</name>
<gene>
    <name evidence="2" type="ORF">CT19425_30507</name>
</gene>
<protein>
    <submittedName>
        <fullName evidence="2">Uncharacterized protein</fullName>
    </submittedName>
</protein>
<proteinExistence type="predicted"/>
<sequence>MRTPVHGSVCCRARSSMLASSGSDFISQYWRARWFWLGLTALLRKGRPARKTQASLRAGMQAKKKAMVQKTTAFLGGPRLGRWVGILNPSEVQSGCGSRISGTSSTQGVQARPGL</sequence>
<evidence type="ECO:0000313" key="3">
    <source>
        <dbReference type="Proteomes" id="UP000255505"/>
    </source>
</evidence>
<accession>A0A375I8Z6</accession>
<evidence type="ECO:0000313" key="2">
    <source>
        <dbReference type="EMBL" id="SPK71283.1"/>
    </source>
</evidence>
<feature type="compositionally biased region" description="Polar residues" evidence="1">
    <location>
        <begin position="93"/>
        <end position="109"/>
    </location>
</feature>
<evidence type="ECO:0000256" key="1">
    <source>
        <dbReference type="SAM" id="MobiDB-lite"/>
    </source>
</evidence>
<reference evidence="2 3" key="1">
    <citation type="submission" date="2018-01" db="EMBL/GenBank/DDBJ databases">
        <authorList>
            <person name="Gaut B.S."/>
            <person name="Morton B.R."/>
            <person name="Clegg M.T."/>
            <person name="Duvall M.R."/>
        </authorList>
    </citation>
    <scope>NUCLEOTIDE SEQUENCE [LARGE SCALE GENOMIC DNA]</scope>
    <source>
        <strain evidence="2">Cupriavidus taiwanensis LMG 19425</strain>
    </source>
</reference>